<evidence type="ECO:0000256" key="14">
    <source>
        <dbReference type="ARBA" id="ARBA00048988"/>
    </source>
</evidence>
<sequence>MNPNFLQTPIAYLKGVGPNRADVLKAELDIETYRDLLHLFPNRYLDRTSYYKINQLQPSGADMQVVGKIIHLKMVEQKRGKRLVATFVDETGQMELVWFRGHKWIKESLKINEPYVVFGRVSQYGSTFSIPHPEMELLHKHQQGLKIAMQPIYPSTEKLSASGITNRVVSKMVQQLLLESKGYFPESLSKDMLEELRLIPKAEALFNIHFPKNQELLARAQFRLKFEELFFVQMQLISKKMLRKQKIKGLPFENVGENFTTFFEKHLPFELTEAQKRVIKEIRNDMGSNAQMNRLLQGDVGSGKTIVALMCMLLAIDNGFQACLMAPTEILATQHYNGLKELLVNMDIKIALLTGSTKKSERTLLHNQLENGNLNILVGTHAVLEDKVQFRNLGLAIVDEQHRFGVAQRSKLWHKNDIPPHVLVMTATPIPRTLAMSLYGDLDVSVIDELPPGRKPVTTVHRFDNNRLKVFGFLKEEIKKGRQVYIVYPLIQESEAMDYKDLMDGYESIARDFPQPEYQISIVHGQMKPADKDYEMERFVKGETQIMVATTVIEVGVNVPNASMMIIESAERFGLSQLHQLRGRVGRGAEQSFCILMTGHKLSEDAKTRLQTMTSTNDGFEIAEVDLKLRGPGDLMGTQQSGLLTLKIADIVKDNQILQTARYHALQLLKNDPKLEKEENAPVLRAFTRMMAQKTIWNYIS</sequence>
<dbReference type="GO" id="GO:0005524">
    <property type="term" value="F:ATP binding"/>
    <property type="evidence" value="ECO:0007669"/>
    <property type="project" value="UniProtKB-KW"/>
</dbReference>
<dbReference type="InterPro" id="IPR001650">
    <property type="entry name" value="Helicase_C-like"/>
</dbReference>
<dbReference type="Pfam" id="PF00271">
    <property type="entry name" value="Helicase_C"/>
    <property type="match status" value="1"/>
</dbReference>
<dbReference type="NCBIfam" id="TIGR00643">
    <property type="entry name" value="recG"/>
    <property type="match status" value="1"/>
</dbReference>
<dbReference type="GO" id="GO:0016887">
    <property type="term" value="F:ATP hydrolysis activity"/>
    <property type="evidence" value="ECO:0007669"/>
    <property type="project" value="RHEA"/>
</dbReference>
<evidence type="ECO:0000259" key="17">
    <source>
        <dbReference type="PROSITE" id="PS51194"/>
    </source>
</evidence>
<comment type="function">
    <text evidence="15">Plays a critical role in recombination and DNA repair. Helps process Holliday junction intermediates to mature products by catalyzing branch migration. Has replication fork regression activity, unwinds stalled or blocked replication forks to make a HJ that can be resolved. Has a DNA unwinding activity characteristic of a DNA helicase with 3'-5' polarity.</text>
</comment>
<name>A0A5N5J6W3_9FLAO</name>
<evidence type="ECO:0000256" key="11">
    <source>
        <dbReference type="ARBA" id="ARBA00023235"/>
    </source>
</evidence>
<dbReference type="SUPFAM" id="SSF52540">
    <property type="entry name" value="P-loop containing nucleoside triphosphate hydrolases"/>
    <property type="match status" value="2"/>
</dbReference>
<evidence type="ECO:0000313" key="18">
    <source>
        <dbReference type="EMBL" id="KAB5491820.1"/>
    </source>
</evidence>
<keyword evidence="3 15" id="KW-0547">Nucleotide-binding</keyword>
<dbReference type="InterPro" id="IPR027417">
    <property type="entry name" value="P-loop_NTPase"/>
</dbReference>
<dbReference type="GO" id="GO:0043138">
    <property type="term" value="F:3'-5' DNA helicase activity"/>
    <property type="evidence" value="ECO:0007669"/>
    <property type="project" value="UniProtKB-EC"/>
</dbReference>
<evidence type="ECO:0000256" key="2">
    <source>
        <dbReference type="ARBA" id="ARBA00017846"/>
    </source>
</evidence>
<dbReference type="PANTHER" id="PTHR47964:SF1">
    <property type="entry name" value="ATP-DEPENDENT DNA HELICASE HOMOLOG RECG, CHLOROPLASTIC"/>
    <property type="match status" value="1"/>
</dbReference>
<dbReference type="CDD" id="cd17992">
    <property type="entry name" value="DEXHc_RecG"/>
    <property type="match status" value="1"/>
</dbReference>
<accession>A0A5N5J6W3</accession>
<evidence type="ECO:0000256" key="7">
    <source>
        <dbReference type="ARBA" id="ARBA00022840"/>
    </source>
</evidence>
<evidence type="ECO:0000256" key="4">
    <source>
        <dbReference type="ARBA" id="ARBA00022763"/>
    </source>
</evidence>
<keyword evidence="11" id="KW-0413">Isomerase</keyword>
<dbReference type="InterPro" id="IPR047112">
    <property type="entry name" value="RecG/Mfd"/>
</dbReference>
<dbReference type="PANTHER" id="PTHR47964">
    <property type="entry name" value="ATP-DEPENDENT DNA HELICASE HOMOLOG RECG, CHLOROPLASTIC"/>
    <property type="match status" value="1"/>
</dbReference>
<comment type="caution">
    <text evidence="18">The sequence shown here is derived from an EMBL/GenBank/DDBJ whole genome shotgun (WGS) entry which is preliminary data.</text>
</comment>
<evidence type="ECO:0000313" key="19">
    <source>
        <dbReference type="Proteomes" id="UP000319204"/>
    </source>
</evidence>
<evidence type="ECO:0000256" key="15">
    <source>
        <dbReference type="RuleBase" id="RU363016"/>
    </source>
</evidence>
<dbReference type="SMART" id="SM00490">
    <property type="entry name" value="HELICc"/>
    <property type="match status" value="1"/>
</dbReference>
<keyword evidence="6 15" id="KW-0347">Helicase</keyword>
<proteinExistence type="inferred from homology"/>
<reference evidence="18" key="1">
    <citation type="submission" date="2019-10" db="EMBL/GenBank/DDBJ databases">
        <title>Muricauda hadale sp. nov., a piezophilic bacterium isolated from hadopelagic water of the Mariana Trench.</title>
        <authorList>
            <person name="Wei Y."/>
        </authorList>
    </citation>
    <scope>NUCLEOTIDE SEQUENCE [LARGE SCALE GENOMIC DNA]</scope>
    <source>
        <strain evidence="18">MT-229</strain>
    </source>
</reference>
<dbReference type="Pfam" id="PF19833">
    <property type="entry name" value="RecG_dom3_C"/>
    <property type="match status" value="1"/>
</dbReference>
<dbReference type="GO" id="GO:0003677">
    <property type="term" value="F:DNA binding"/>
    <property type="evidence" value="ECO:0007669"/>
    <property type="project" value="UniProtKB-KW"/>
</dbReference>
<evidence type="ECO:0000256" key="8">
    <source>
        <dbReference type="ARBA" id="ARBA00023125"/>
    </source>
</evidence>
<dbReference type="InterPro" id="IPR004609">
    <property type="entry name" value="ATP-dep_DNA_helicase_RecG"/>
</dbReference>
<keyword evidence="8" id="KW-0238">DNA-binding</keyword>
<dbReference type="Pfam" id="PF00270">
    <property type="entry name" value="DEAD"/>
    <property type="match status" value="1"/>
</dbReference>
<evidence type="ECO:0000256" key="9">
    <source>
        <dbReference type="ARBA" id="ARBA00023172"/>
    </source>
</evidence>
<dbReference type="PROSITE" id="PS51192">
    <property type="entry name" value="HELICASE_ATP_BIND_1"/>
    <property type="match status" value="1"/>
</dbReference>
<evidence type="ECO:0000256" key="12">
    <source>
        <dbReference type="ARBA" id="ARBA00034617"/>
    </source>
</evidence>
<dbReference type="SUPFAM" id="SSF50249">
    <property type="entry name" value="Nucleic acid-binding proteins"/>
    <property type="match status" value="1"/>
</dbReference>
<organism evidence="18 19">
    <name type="scientific">Flagellimonas hadalis</name>
    <dbReference type="NCBI Taxonomy" id="2597517"/>
    <lineage>
        <taxon>Bacteria</taxon>
        <taxon>Pseudomonadati</taxon>
        <taxon>Bacteroidota</taxon>
        <taxon>Flavobacteriia</taxon>
        <taxon>Flavobacteriales</taxon>
        <taxon>Flavobacteriaceae</taxon>
        <taxon>Flagellimonas</taxon>
    </lineage>
</organism>
<dbReference type="InterPro" id="IPR033454">
    <property type="entry name" value="RecG_wedge"/>
</dbReference>
<comment type="similarity">
    <text evidence="1 15">Belongs to the helicase family. RecG subfamily.</text>
</comment>
<protein>
    <recommendedName>
        <fullName evidence="2 15">ATP-dependent DNA helicase RecG</fullName>
        <ecNumber evidence="13 15">5.6.2.4</ecNumber>
    </recommendedName>
</protein>
<dbReference type="Proteomes" id="UP000319204">
    <property type="component" value="Unassembled WGS sequence"/>
</dbReference>
<keyword evidence="19" id="KW-1185">Reference proteome</keyword>
<dbReference type="GO" id="GO:0006281">
    <property type="term" value="P:DNA repair"/>
    <property type="evidence" value="ECO:0007669"/>
    <property type="project" value="UniProtKB-UniRule"/>
</dbReference>
<keyword evidence="10 15" id="KW-0234">DNA repair</keyword>
<feature type="domain" description="Helicase C-terminal" evidence="17">
    <location>
        <begin position="466"/>
        <end position="633"/>
    </location>
</feature>
<evidence type="ECO:0000256" key="10">
    <source>
        <dbReference type="ARBA" id="ARBA00023204"/>
    </source>
</evidence>
<evidence type="ECO:0000256" key="1">
    <source>
        <dbReference type="ARBA" id="ARBA00007504"/>
    </source>
</evidence>
<dbReference type="SMART" id="SM00487">
    <property type="entry name" value="DEXDc"/>
    <property type="match status" value="1"/>
</dbReference>
<keyword evidence="7 15" id="KW-0067">ATP-binding</keyword>
<dbReference type="AlphaFoldDB" id="A0A5N5J6W3"/>
<dbReference type="NCBIfam" id="NF008168">
    <property type="entry name" value="PRK10917.2-2"/>
    <property type="match status" value="1"/>
</dbReference>
<dbReference type="Pfam" id="PF17191">
    <property type="entry name" value="RecG_wedge"/>
    <property type="match status" value="1"/>
</dbReference>
<dbReference type="PROSITE" id="PS51194">
    <property type="entry name" value="HELICASE_CTER"/>
    <property type="match status" value="1"/>
</dbReference>
<dbReference type="GO" id="GO:0006310">
    <property type="term" value="P:DNA recombination"/>
    <property type="evidence" value="ECO:0007669"/>
    <property type="project" value="UniProtKB-UniRule"/>
</dbReference>
<dbReference type="OrthoDB" id="9804325at2"/>
<dbReference type="EC" id="5.6.2.4" evidence="13 15"/>
<dbReference type="Gene3D" id="2.40.50.140">
    <property type="entry name" value="Nucleic acid-binding proteins"/>
    <property type="match status" value="1"/>
</dbReference>
<dbReference type="NCBIfam" id="NF008165">
    <property type="entry name" value="PRK10917.1-3"/>
    <property type="match status" value="1"/>
</dbReference>
<evidence type="ECO:0000256" key="6">
    <source>
        <dbReference type="ARBA" id="ARBA00022806"/>
    </source>
</evidence>
<dbReference type="InterPro" id="IPR045562">
    <property type="entry name" value="RecG_dom3_C"/>
</dbReference>
<evidence type="ECO:0000256" key="13">
    <source>
        <dbReference type="ARBA" id="ARBA00034808"/>
    </source>
</evidence>
<dbReference type="InterPro" id="IPR011545">
    <property type="entry name" value="DEAD/DEAH_box_helicase_dom"/>
</dbReference>
<dbReference type="CDD" id="cd04488">
    <property type="entry name" value="RecG_wedge_OBF"/>
    <property type="match status" value="1"/>
</dbReference>
<dbReference type="Gene3D" id="3.40.50.300">
    <property type="entry name" value="P-loop containing nucleotide triphosphate hydrolases"/>
    <property type="match status" value="2"/>
</dbReference>
<dbReference type="RefSeq" id="WP_151888966.1">
    <property type="nucleotide sequence ID" value="NZ_VNIK02000001.1"/>
</dbReference>
<evidence type="ECO:0000256" key="3">
    <source>
        <dbReference type="ARBA" id="ARBA00022741"/>
    </source>
</evidence>
<comment type="catalytic activity">
    <reaction evidence="14 15">
        <text>ATP + H2O = ADP + phosphate + H(+)</text>
        <dbReference type="Rhea" id="RHEA:13065"/>
        <dbReference type="ChEBI" id="CHEBI:15377"/>
        <dbReference type="ChEBI" id="CHEBI:15378"/>
        <dbReference type="ChEBI" id="CHEBI:30616"/>
        <dbReference type="ChEBI" id="CHEBI:43474"/>
        <dbReference type="ChEBI" id="CHEBI:456216"/>
        <dbReference type="EC" id="5.6.2.4"/>
    </reaction>
</comment>
<gene>
    <name evidence="18" type="primary">recG</name>
    <name evidence="18" type="ORF">FOT42_002380</name>
</gene>
<evidence type="ECO:0000256" key="5">
    <source>
        <dbReference type="ARBA" id="ARBA00022801"/>
    </source>
</evidence>
<dbReference type="InterPro" id="IPR014001">
    <property type="entry name" value="Helicase_ATP-bd"/>
</dbReference>
<keyword evidence="5 15" id="KW-0378">Hydrolase</keyword>
<dbReference type="InterPro" id="IPR012340">
    <property type="entry name" value="NA-bd_OB-fold"/>
</dbReference>
<feature type="domain" description="Helicase ATP-binding" evidence="16">
    <location>
        <begin position="285"/>
        <end position="447"/>
    </location>
</feature>
<comment type="catalytic activity">
    <reaction evidence="12 15">
        <text>Couples ATP hydrolysis with the unwinding of duplex DNA by translocating in the 3'-5' direction.</text>
        <dbReference type="EC" id="5.6.2.4"/>
    </reaction>
</comment>
<dbReference type="EMBL" id="VNIK02000001">
    <property type="protein sequence ID" value="KAB5491820.1"/>
    <property type="molecule type" value="Genomic_DNA"/>
</dbReference>
<evidence type="ECO:0000259" key="16">
    <source>
        <dbReference type="PROSITE" id="PS51192"/>
    </source>
</evidence>
<keyword evidence="9 15" id="KW-0233">DNA recombination</keyword>
<keyword evidence="4 15" id="KW-0227">DNA damage</keyword>